<protein>
    <submittedName>
        <fullName evidence="4">AMP-dependent synthetase and ligase</fullName>
    </submittedName>
</protein>
<keyword evidence="4" id="KW-0436">Ligase</keyword>
<keyword evidence="5" id="KW-1185">Reference proteome</keyword>
<dbReference type="Gene3D" id="3.30.300.30">
    <property type="match status" value="1"/>
</dbReference>
<dbReference type="PANTHER" id="PTHR43201">
    <property type="entry name" value="ACYL-COA SYNTHETASE"/>
    <property type="match status" value="1"/>
</dbReference>
<dbReference type="PROSITE" id="PS00455">
    <property type="entry name" value="AMP_BINDING"/>
    <property type="match status" value="1"/>
</dbReference>
<feature type="domain" description="AMP-dependent synthetase/ligase" evidence="2">
    <location>
        <begin position="49"/>
        <end position="425"/>
    </location>
</feature>
<dbReference type="Proteomes" id="UP000439903">
    <property type="component" value="Unassembled WGS sequence"/>
</dbReference>
<dbReference type="InterPro" id="IPR045851">
    <property type="entry name" value="AMP-bd_C_sf"/>
</dbReference>
<evidence type="ECO:0000256" key="1">
    <source>
        <dbReference type="ARBA" id="ARBA00006432"/>
    </source>
</evidence>
<dbReference type="InterPro" id="IPR000873">
    <property type="entry name" value="AMP-dep_synth/lig_dom"/>
</dbReference>
<name>A0A8H4AUS7_GIGMA</name>
<evidence type="ECO:0000259" key="2">
    <source>
        <dbReference type="Pfam" id="PF00501"/>
    </source>
</evidence>
<sequence>MYNQGQILFAKSISLSSRVFRGLFYHRRCYSSHNNGNYLPNIPLFTQIFRHAETQPKQKPAIIDVKAGTSHSYCHLVSDIIELRKRLLKNAGTSIKDLKEEKVAFLCPNGYDYVVSQWSVWSAGGIAVPLCITHPPSELLYILKDSQSSIIITHSDFQEKINDIAHEAGIKKVIVVCDKDQKYSQYDGTNFNPPTLTPTDISRRAMIIYTSGTTGKPKGVVTTHASITAQVKSLVDAWRWNDKDKILHVLPLHHLHGIVNALTCGLYAGATVEMMPKFDAAAVWNRWMKPDNDLSLFMAVPTIYSKLIKHYKENIPKEIQPLATQSCSQFRLMVSGSSSLPTPIRNSWKEISGGVVLLERYGMSEIGMALSHEYEIEKRYEGCVGVPLPGVQVRLISEDGKDITNLVEQPGELNVKGPNVFKEYLNRPEATKKEFTEDGWFKTGDVAMITAREKVFKILGRKSVDIIKSGSYKLSALEIEKELLSHPDIQEISIVGIEDQEWGQKVGAIVVLKNQESKLDLKQLREFAKDKLAHYKLPTLLKVINELPKNAMGKANKKELVKLFVD</sequence>
<dbReference type="SUPFAM" id="SSF56801">
    <property type="entry name" value="Acetyl-CoA synthetase-like"/>
    <property type="match status" value="1"/>
</dbReference>
<dbReference type="Pfam" id="PF00501">
    <property type="entry name" value="AMP-binding"/>
    <property type="match status" value="1"/>
</dbReference>
<reference evidence="4 5" key="1">
    <citation type="journal article" date="2019" name="Environ. Microbiol.">
        <title>At the nexus of three kingdoms: the genome of the mycorrhizal fungus Gigaspora margarita provides insights into plant, endobacterial and fungal interactions.</title>
        <authorList>
            <person name="Venice F."/>
            <person name="Ghignone S."/>
            <person name="Salvioli di Fossalunga A."/>
            <person name="Amselem J."/>
            <person name="Novero M."/>
            <person name="Xianan X."/>
            <person name="Sedzielewska Toro K."/>
            <person name="Morin E."/>
            <person name="Lipzen A."/>
            <person name="Grigoriev I.V."/>
            <person name="Henrissat B."/>
            <person name="Martin F.M."/>
            <person name="Bonfante P."/>
        </authorList>
    </citation>
    <scope>NUCLEOTIDE SEQUENCE [LARGE SCALE GENOMIC DNA]</scope>
    <source>
        <strain evidence="4 5">BEG34</strain>
    </source>
</reference>
<evidence type="ECO:0000313" key="4">
    <source>
        <dbReference type="EMBL" id="KAF0534971.1"/>
    </source>
</evidence>
<dbReference type="EMBL" id="WTPW01000208">
    <property type="protein sequence ID" value="KAF0534971.1"/>
    <property type="molecule type" value="Genomic_DNA"/>
</dbReference>
<gene>
    <name evidence="4" type="ORF">F8M41_009763</name>
</gene>
<dbReference type="CDD" id="cd05941">
    <property type="entry name" value="MCS"/>
    <property type="match status" value="1"/>
</dbReference>
<dbReference type="PANTHER" id="PTHR43201:SF8">
    <property type="entry name" value="ACYL-COA SYNTHETASE FAMILY MEMBER 3"/>
    <property type="match status" value="1"/>
</dbReference>
<dbReference type="GO" id="GO:0031956">
    <property type="term" value="F:medium-chain fatty acid-CoA ligase activity"/>
    <property type="evidence" value="ECO:0007669"/>
    <property type="project" value="TreeGrafter"/>
</dbReference>
<dbReference type="InterPro" id="IPR025110">
    <property type="entry name" value="AMP-bd_C"/>
</dbReference>
<dbReference type="InterPro" id="IPR020845">
    <property type="entry name" value="AMP-binding_CS"/>
</dbReference>
<proteinExistence type="inferred from homology"/>
<dbReference type="OrthoDB" id="2962993at2759"/>
<feature type="domain" description="AMP-binding enzyme C-terminal" evidence="3">
    <location>
        <begin position="478"/>
        <end position="554"/>
    </location>
</feature>
<accession>A0A8H4AUS7</accession>
<dbReference type="GO" id="GO:0006631">
    <property type="term" value="P:fatty acid metabolic process"/>
    <property type="evidence" value="ECO:0007669"/>
    <property type="project" value="TreeGrafter"/>
</dbReference>
<dbReference type="AlphaFoldDB" id="A0A8H4AUS7"/>
<comment type="similarity">
    <text evidence="1">Belongs to the ATP-dependent AMP-binding enzyme family.</text>
</comment>
<evidence type="ECO:0000259" key="3">
    <source>
        <dbReference type="Pfam" id="PF13193"/>
    </source>
</evidence>
<organism evidence="4 5">
    <name type="scientific">Gigaspora margarita</name>
    <dbReference type="NCBI Taxonomy" id="4874"/>
    <lineage>
        <taxon>Eukaryota</taxon>
        <taxon>Fungi</taxon>
        <taxon>Fungi incertae sedis</taxon>
        <taxon>Mucoromycota</taxon>
        <taxon>Glomeromycotina</taxon>
        <taxon>Glomeromycetes</taxon>
        <taxon>Diversisporales</taxon>
        <taxon>Gigasporaceae</taxon>
        <taxon>Gigaspora</taxon>
    </lineage>
</organism>
<dbReference type="Pfam" id="PF13193">
    <property type="entry name" value="AMP-binding_C"/>
    <property type="match status" value="1"/>
</dbReference>
<evidence type="ECO:0000313" key="5">
    <source>
        <dbReference type="Proteomes" id="UP000439903"/>
    </source>
</evidence>
<dbReference type="InterPro" id="IPR042099">
    <property type="entry name" value="ANL_N_sf"/>
</dbReference>
<dbReference type="Gene3D" id="3.40.50.12780">
    <property type="entry name" value="N-terminal domain of ligase-like"/>
    <property type="match status" value="1"/>
</dbReference>
<comment type="caution">
    <text evidence="4">The sequence shown here is derived from an EMBL/GenBank/DDBJ whole genome shotgun (WGS) entry which is preliminary data.</text>
</comment>